<organism evidence="7 8">
    <name type="scientific">Sphingobacterium zhuxiongii</name>
    <dbReference type="NCBI Taxonomy" id="2662364"/>
    <lineage>
        <taxon>Bacteria</taxon>
        <taxon>Pseudomonadati</taxon>
        <taxon>Bacteroidota</taxon>
        <taxon>Sphingobacteriia</taxon>
        <taxon>Sphingobacteriales</taxon>
        <taxon>Sphingobacteriaceae</taxon>
        <taxon>Sphingobacterium</taxon>
    </lineage>
</organism>
<dbReference type="InterPro" id="IPR013324">
    <property type="entry name" value="RNA_pol_sigma_r3/r4-like"/>
</dbReference>
<dbReference type="NCBIfam" id="TIGR02937">
    <property type="entry name" value="sigma70-ECF"/>
    <property type="match status" value="1"/>
</dbReference>
<dbReference type="PANTHER" id="PTHR43133">
    <property type="entry name" value="RNA POLYMERASE ECF-TYPE SIGMA FACTO"/>
    <property type="match status" value="1"/>
</dbReference>
<evidence type="ECO:0000256" key="2">
    <source>
        <dbReference type="ARBA" id="ARBA00023015"/>
    </source>
</evidence>
<dbReference type="SUPFAM" id="SSF88946">
    <property type="entry name" value="Sigma2 domain of RNA polymerase sigma factors"/>
    <property type="match status" value="1"/>
</dbReference>
<name>A0A5Q0Q8U0_9SPHI</name>
<dbReference type="PANTHER" id="PTHR43133:SF46">
    <property type="entry name" value="RNA POLYMERASE SIGMA-70 FACTOR ECF SUBFAMILY"/>
    <property type="match status" value="1"/>
</dbReference>
<dbReference type="InterPro" id="IPR039425">
    <property type="entry name" value="RNA_pol_sigma-70-like"/>
</dbReference>
<dbReference type="AlphaFoldDB" id="A0A5Q0Q8U0"/>
<dbReference type="GO" id="GO:0016987">
    <property type="term" value="F:sigma factor activity"/>
    <property type="evidence" value="ECO:0007669"/>
    <property type="project" value="UniProtKB-KW"/>
</dbReference>
<evidence type="ECO:0000313" key="8">
    <source>
        <dbReference type="Proteomes" id="UP000326921"/>
    </source>
</evidence>
<proteinExistence type="inferred from homology"/>
<evidence type="ECO:0000256" key="1">
    <source>
        <dbReference type="ARBA" id="ARBA00010641"/>
    </source>
</evidence>
<evidence type="ECO:0000259" key="6">
    <source>
        <dbReference type="Pfam" id="PF08281"/>
    </source>
</evidence>
<dbReference type="InterPro" id="IPR036388">
    <property type="entry name" value="WH-like_DNA-bd_sf"/>
</dbReference>
<dbReference type="CDD" id="cd06171">
    <property type="entry name" value="Sigma70_r4"/>
    <property type="match status" value="1"/>
</dbReference>
<dbReference type="InterPro" id="IPR014327">
    <property type="entry name" value="RNA_pol_sigma70_bacteroid"/>
</dbReference>
<dbReference type="GO" id="GO:0003677">
    <property type="term" value="F:DNA binding"/>
    <property type="evidence" value="ECO:0007669"/>
    <property type="project" value="InterPro"/>
</dbReference>
<gene>
    <name evidence="7" type="ORF">GFH32_06210</name>
</gene>
<feature type="domain" description="RNA polymerase sigma-70 region 2" evidence="5">
    <location>
        <begin position="28"/>
        <end position="89"/>
    </location>
</feature>
<dbReference type="InterPro" id="IPR013325">
    <property type="entry name" value="RNA_pol_sigma_r2"/>
</dbReference>
<keyword evidence="8" id="KW-1185">Reference proteome</keyword>
<reference evidence="7 8" key="1">
    <citation type="submission" date="2019-10" db="EMBL/GenBank/DDBJ databases">
        <authorList>
            <person name="Dong K."/>
        </authorList>
    </citation>
    <scope>NUCLEOTIDE SEQUENCE [LARGE SCALE GENOMIC DNA]</scope>
    <source>
        <strain evidence="8">dk4302</strain>
    </source>
</reference>
<sequence>MVPSDRDLFHSIQTDNQRALKQLMDRYWRPMFLMAESVLKDSHTSEEIVQEVFISIWNKRASISINHSIKVYLFACTRYQIYKQIQQKKVPHLDIEQFSQLVPDPFDPQQKLEYQDLLDRLALLISELPPRCREVYRMKREENLSQKEIAEALNISRKSVENQLTIALKKLKAGLSRYMFFLFFF</sequence>
<dbReference type="EMBL" id="CP045652">
    <property type="protein sequence ID" value="QGA25933.1"/>
    <property type="molecule type" value="Genomic_DNA"/>
</dbReference>
<dbReference type="KEGG" id="sphe:GFH32_06210"/>
<dbReference type="Proteomes" id="UP000326921">
    <property type="component" value="Chromosome"/>
</dbReference>
<keyword evidence="2" id="KW-0805">Transcription regulation</keyword>
<dbReference type="Gene3D" id="1.10.1740.10">
    <property type="match status" value="1"/>
</dbReference>
<dbReference type="Gene3D" id="1.10.10.10">
    <property type="entry name" value="Winged helix-like DNA-binding domain superfamily/Winged helix DNA-binding domain"/>
    <property type="match status" value="1"/>
</dbReference>
<comment type="similarity">
    <text evidence="1">Belongs to the sigma-70 factor family. ECF subfamily.</text>
</comment>
<dbReference type="InterPro" id="IPR007627">
    <property type="entry name" value="RNA_pol_sigma70_r2"/>
</dbReference>
<evidence type="ECO:0000256" key="3">
    <source>
        <dbReference type="ARBA" id="ARBA00023082"/>
    </source>
</evidence>
<accession>A0A5Q0Q8U0</accession>
<evidence type="ECO:0000259" key="5">
    <source>
        <dbReference type="Pfam" id="PF04542"/>
    </source>
</evidence>
<dbReference type="InterPro" id="IPR013249">
    <property type="entry name" value="RNA_pol_sigma70_r4_t2"/>
</dbReference>
<evidence type="ECO:0000313" key="7">
    <source>
        <dbReference type="EMBL" id="QGA25933.1"/>
    </source>
</evidence>
<keyword evidence="4" id="KW-0804">Transcription</keyword>
<dbReference type="GO" id="GO:0006352">
    <property type="term" value="P:DNA-templated transcription initiation"/>
    <property type="evidence" value="ECO:0007669"/>
    <property type="project" value="InterPro"/>
</dbReference>
<dbReference type="Pfam" id="PF08281">
    <property type="entry name" value="Sigma70_r4_2"/>
    <property type="match status" value="1"/>
</dbReference>
<evidence type="ECO:0000256" key="4">
    <source>
        <dbReference type="ARBA" id="ARBA00023163"/>
    </source>
</evidence>
<dbReference type="NCBIfam" id="TIGR02985">
    <property type="entry name" value="Sig70_bacteroi1"/>
    <property type="match status" value="1"/>
</dbReference>
<dbReference type="SUPFAM" id="SSF88659">
    <property type="entry name" value="Sigma3 and sigma4 domains of RNA polymerase sigma factors"/>
    <property type="match status" value="1"/>
</dbReference>
<protein>
    <submittedName>
        <fullName evidence="7">RNA polymerase sigma-70 factor</fullName>
    </submittedName>
</protein>
<dbReference type="RefSeq" id="WP_153510289.1">
    <property type="nucleotide sequence ID" value="NZ_CP045652.1"/>
</dbReference>
<dbReference type="InterPro" id="IPR014284">
    <property type="entry name" value="RNA_pol_sigma-70_dom"/>
</dbReference>
<dbReference type="Pfam" id="PF04542">
    <property type="entry name" value="Sigma70_r2"/>
    <property type="match status" value="1"/>
</dbReference>
<feature type="domain" description="RNA polymerase sigma factor 70 region 4 type 2" evidence="6">
    <location>
        <begin position="119"/>
        <end position="171"/>
    </location>
</feature>
<keyword evidence="3" id="KW-0731">Sigma factor</keyword>